<feature type="compositionally biased region" description="Basic and acidic residues" evidence="1">
    <location>
        <begin position="94"/>
        <end position="131"/>
    </location>
</feature>
<feature type="region of interest" description="Disordered" evidence="1">
    <location>
        <begin position="374"/>
        <end position="399"/>
    </location>
</feature>
<feature type="compositionally biased region" description="Polar residues" evidence="1">
    <location>
        <begin position="60"/>
        <end position="93"/>
    </location>
</feature>
<dbReference type="Gene3D" id="2.130.10.10">
    <property type="entry name" value="YVTN repeat-like/Quinoprotein amine dehydrogenase"/>
    <property type="match status" value="2"/>
</dbReference>
<protein>
    <recommendedName>
        <fullName evidence="4">WD repeat-containing protein 60</fullName>
    </recommendedName>
</protein>
<evidence type="ECO:0008006" key="4">
    <source>
        <dbReference type="Google" id="ProtNLM"/>
    </source>
</evidence>
<proteinExistence type="predicted"/>
<dbReference type="InterPro" id="IPR042505">
    <property type="entry name" value="DYNC2I1"/>
</dbReference>
<dbReference type="SUPFAM" id="SSF50978">
    <property type="entry name" value="WD40 repeat-like"/>
    <property type="match status" value="1"/>
</dbReference>
<reference evidence="2 3" key="1">
    <citation type="journal article" date="2021" name="BMC Biol.">
        <title>Horizontally acquired antibacterial genes associated with adaptive radiation of ladybird beetles.</title>
        <authorList>
            <person name="Li H.S."/>
            <person name="Tang X.F."/>
            <person name="Huang Y.H."/>
            <person name="Xu Z.Y."/>
            <person name="Chen M.L."/>
            <person name="Du X.Y."/>
            <person name="Qiu B.Y."/>
            <person name="Chen P.T."/>
            <person name="Zhang W."/>
            <person name="Slipinski A."/>
            <person name="Escalona H.E."/>
            <person name="Waterhouse R.M."/>
            <person name="Zwick A."/>
            <person name="Pang H."/>
        </authorList>
    </citation>
    <scope>NUCLEOTIDE SEQUENCE [LARGE SCALE GENOMIC DNA]</scope>
    <source>
        <strain evidence="2">SYSU2018</strain>
    </source>
</reference>
<dbReference type="Proteomes" id="UP001516400">
    <property type="component" value="Unassembled WGS sequence"/>
</dbReference>
<name>A0ABD2NJ44_9CUCU</name>
<dbReference type="InterPro" id="IPR036322">
    <property type="entry name" value="WD40_repeat_dom_sf"/>
</dbReference>
<gene>
    <name evidence="2" type="ORF">HHI36_016240</name>
</gene>
<evidence type="ECO:0000256" key="1">
    <source>
        <dbReference type="SAM" id="MobiDB-lite"/>
    </source>
</evidence>
<evidence type="ECO:0000313" key="3">
    <source>
        <dbReference type="Proteomes" id="UP001516400"/>
    </source>
</evidence>
<feature type="region of interest" description="Disordered" evidence="1">
    <location>
        <begin position="208"/>
        <end position="258"/>
    </location>
</feature>
<evidence type="ECO:0000313" key="2">
    <source>
        <dbReference type="EMBL" id="KAL3278706.1"/>
    </source>
</evidence>
<dbReference type="EMBL" id="JABFTP020000124">
    <property type="protein sequence ID" value="KAL3278706.1"/>
    <property type="molecule type" value="Genomic_DNA"/>
</dbReference>
<dbReference type="PANTHER" id="PTHR16022">
    <property type="entry name" value="WD REPEAT DOMAIN 60"/>
    <property type="match status" value="1"/>
</dbReference>
<sequence length="857" mass="96951">MARNVQSKPTKTTATKISSRTTNETKVSSSRTTQDTIKESKTKLSPPNLEKSNEKDVKNSIKNISSAQRVPNGRVSTPPSRRVSKTQFFPTKNNYKELLNHLEKYPSPRRNTEQKKKISEKPKNVKQEEHSSQSTAVLERPRTSTLTKGNIVNQNIAGPDVPKEVVSQDTSEIVEDEVDYEDDFESYESDFESSSSHSTVHNISEIATEGETSTSSSDDNFDAALSPSTEKDEKKMDSGSFDLSDLMKKKQEQEAGRIRTTDHNFRSNLTSLSDEGFEESKSLQFLNFAGAREKHERKKNLEIRKKRGKELSNMIKLDSVNFTIFDVPAVTYDDFIRNFGNANSIQVGMQTGEENVDDFAQTEPVETDTKWVQMPPHVSTRNPTQYKHERLGVGPDLKTSSEESVVTPAFSEMKFEKFVVASGGLILDILNERKSLSDRIKSASPDNTISEGFLEFVPPMVVLGQRTISSVSFCASNPSYFLSVHVDPLEMDSLKSFVCLWNMKEVVPEFYLVCYGKISSCCFGSDSYTVFAGLENGIIIVWNLRENLFSNRIINTTKVKDLTLRNPTFLTDLETSHCYSVVSIQSVLESNKYDLFDSEGERAKQICSLDHEGTIIIWNIIEKYQLETNENMEHTPWEKLMLYKNLEISLRYLCPDMTDLCCNDMILTNSEPKCAFVATNYGSIIRCTLNKEKKTAKVHDSDDSLSAVCLSICPFSNMHFLAGFDNGDVNLYASGNSTALMTLSNKKSGFTKESIDDIQWSTDKPCTFYTKTEKNCINVWNLRNSNVSPVDSITFKEPITCIKLSSIPNAANLDDMYMIISTDNVIYMHLLNRNQHKNSLEDYHEEIKIFLNYVNRL</sequence>
<feature type="compositionally biased region" description="Polar residues" evidence="1">
    <location>
        <begin position="1"/>
        <end position="35"/>
    </location>
</feature>
<feature type="compositionally biased region" description="Polar residues" evidence="1">
    <location>
        <begin position="143"/>
        <end position="156"/>
    </location>
</feature>
<dbReference type="InterPro" id="IPR015943">
    <property type="entry name" value="WD40/YVTN_repeat-like_dom_sf"/>
</dbReference>
<keyword evidence="3" id="KW-1185">Reference proteome</keyword>
<feature type="compositionally biased region" description="Basic and acidic residues" evidence="1">
    <location>
        <begin position="245"/>
        <end position="258"/>
    </location>
</feature>
<comment type="caution">
    <text evidence="2">The sequence shown here is derived from an EMBL/GenBank/DDBJ whole genome shotgun (WGS) entry which is preliminary data.</text>
</comment>
<feature type="compositionally biased region" description="Low complexity" evidence="1">
    <location>
        <begin position="208"/>
        <end position="217"/>
    </location>
</feature>
<dbReference type="PANTHER" id="PTHR16022:SF0">
    <property type="entry name" value="CYTOPLASMIC DYNEIN 2 INTERMEDIATE CHAIN 1"/>
    <property type="match status" value="1"/>
</dbReference>
<feature type="region of interest" description="Disordered" evidence="1">
    <location>
        <begin position="1"/>
        <end position="175"/>
    </location>
</feature>
<dbReference type="AlphaFoldDB" id="A0ABD2NJ44"/>
<accession>A0ABD2NJ44</accession>
<organism evidence="2 3">
    <name type="scientific">Cryptolaemus montrouzieri</name>
    <dbReference type="NCBI Taxonomy" id="559131"/>
    <lineage>
        <taxon>Eukaryota</taxon>
        <taxon>Metazoa</taxon>
        <taxon>Ecdysozoa</taxon>
        <taxon>Arthropoda</taxon>
        <taxon>Hexapoda</taxon>
        <taxon>Insecta</taxon>
        <taxon>Pterygota</taxon>
        <taxon>Neoptera</taxon>
        <taxon>Endopterygota</taxon>
        <taxon>Coleoptera</taxon>
        <taxon>Polyphaga</taxon>
        <taxon>Cucujiformia</taxon>
        <taxon>Coccinelloidea</taxon>
        <taxon>Coccinellidae</taxon>
        <taxon>Scymninae</taxon>
        <taxon>Scymnini</taxon>
        <taxon>Cryptolaemus</taxon>
    </lineage>
</organism>